<sequence>MDRFSFDDSIRFEEDSLCSWSSEPESLCNNWRGWKKPTNAAGGPGAGLGMGMAPFGTVGGMGAGAPGSCGPGGSSSAMVTMSACGRYHGEWTLFISVLSGLNNSSRQYFNYNMVTPHPEIKNTQLGGVFSEI</sequence>
<dbReference type="OrthoDB" id="10013584at2759"/>
<protein>
    <submittedName>
        <fullName evidence="1">GL20287</fullName>
    </submittedName>
</protein>
<gene>
    <name evidence="1" type="primary">Dper\GL20287</name>
    <name evidence="1" type="ORF">Dper_GL20287</name>
</gene>
<accession>B4GXI9</accession>
<keyword evidence="2" id="KW-1185">Reference proteome</keyword>
<proteinExistence type="predicted"/>
<name>B4GXI9_DROPE</name>
<evidence type="ECO:0000313" key="1">
    <source>
        <dbReference type="EMBL" id="EDW27466.1"/>
    </source>
</evidence>
<reference evidence="1 2" key="1">
    <citation type="journal article" date="2007" name="Nature">
        <title>Evolution of genes and genomes on the Drosophila phylogeny.</title>
        <authorList>
            <consortium name="Drosophila 12 Genomes Consortium"/>
            <person name="Clark A.G."/>
            <person name="Eisen M.B."/>
            <person name="Smith D.R."/>
            <person name="Bergman C.M."/>
            <person name="Oliver B."/>
            <person name="Markow T.A."/>
            <person name="Kaufman T.C."/>
            <person name="Kellis M."/>
            <person name="Gelbart W."/>
            <person name="Iyer V.N."/>
            <person name="Pollard D.A."/>
            <person name="Sackton T.B."/>
            <person name="Larracuente A.M."/>
            <person name="Singh N.D."/>
            <person name="Abad J.P."/>
            <person name="Abt D.N."/>
            <person name="Adryan B."/>
            <person name="Aguade M."/>
            <person name="Akashi H."/>
            <person name="Anderson W.W."/>
            <person name="Aquadro C.F."/>
            <person name="Ardell D.H."/>
            <person name="Arguello R."/>
            <person name="Artieri C.G."/>
            <person name="Barbash D.A."/>
            <person name="Barker D."/>
            <person name="Barsanti P."/>
            <person name="Batterham P."/>
            <person name="Batzoglou S."/>
            <person name="Begun D."/>
            <person name="Bhutkar A."/>
            <person name="Blanco E."/>
            <person name="Bosak S.A."/>
            <person name="Bradley R.K."/>
            <person name="Brand A.D."/>
            <person name="Brent M.R."/>
            <person name="Brooks A.N."/>
            <person name="Brown R.H."/>
            <person name="Butlin R.K."/>
            <person name="Caggese C."/>
            <person name="Calvi B.R."/>
            <person name="Bernardo de Carvalho A."/>
            <person name="Caspi A."/>
            <person name="Castrezana S."/>
            <person name="Celniker S.E."/>
            <person name="Chang J.L."/>
            <person name="Chapple C."/>
            <person name="Chatterji S."/>
            <person name="Chinwalla A."/>
            <person name="Civetta A."/>
            <person name="Clifton S.W."/>
            <person name="Comeron J.M."/>
            <person name="Costello J.C."/>
            <person name="Coyne J.A."/>
            <person name="Daub J."/>
            <person name="David R.G."/>
            <person name="Delcher A.L."/>
            <person name="Delehaunty K."/>
            <person name="Do C.B."/>
            <person name="Ebling H."/>
            <person name="Edwards K."/>
            <person name="Eickbush T."/>
            <person name="Evans J.D."/>
            <person name="Filipski A."/>
            <person name="Findeiss S."/>
            <person name="Freyhult E."/>
            <person name="Fulton L."/>
            <person name="Fulton R."/>
            <person name="Garcia A.C."/>
            <person name="Gardiner A."/>
            <person name="Garfield D.A."/>
            <person name="Garvin B.E."/>
            <person name="Gibson G."/>
            <person name="Gilbert D."/>
            <person name="Gnerre S."/>
            <person name="Godfrey J."/>
            <person name="Good R."/>
            <person name="Gotea V."/>
            <person name="Gravely B."/>
            <person name="Greenberg A.J."/>
            <person name="Griffiths-Jones S."/>
            <person name="Gross S."/>
            <person name="Guigo R."/>
            <person name="Gustafson E.A."/>
            <person name="Haerty W."/>
            <person name="Hahn M.W."/>
            <person name="Halligan D.L."/>
            <person name="Halpern A.L."/>
            <person name="Halter G.M."/>
            <person name="Han M.V."/>
            <person name="Heger A."/>
            <person name="Hillier L."/>
            <person name="Hinrichs A.S."/>
            <person name="Holmes I."/>
            <person name="Hoskins R.A."/>
            <person name="Hubisz M.J."/>
            <person name="Hultmark D."/>
            <person name="Huntley M.A."/>
            <person name="Jaffe D.B."/>
            <person name="Jagadeeshan S."/>
            <person name="Jeck W.R."/>
            <person name="Johnson J."/>
            <person name="Jones C.D."/>
            <person name="Jordan W.C."/>
            <person name="Karpen G.H."/>
            <person name="Kataoka E."/>
            <person name="Keightley P.D."/>
            <person name="Kheradpour P."/>
            <person name="Kirkness E.F."/>
            <person name="Koerich L.B."/>
            <person name="Kristiansen K."/>
            <person name="Kudrna D."/>
            <person name="Kulathinal R.J."/>
            <person name="Kumar S."/>
            <person name="Kwok R."/>
            <person name="Lander E."/>
            <person name="Langley C.H."/>
            <person name="Lapoint R."/>
            <person name="Lazzaro B.P."/>
            <person name="Lee S.J."/>
            <person name="Levesque L."/>
            <person name="Li R."/>
            <person name="Lin C.F."/>
            <person name="Lin M.F."/>
            <person name="Lindblad-Toh K."/>
            <person name="Llopart A."/>
            <person name="Long M."/>
            <person name="Low L."/>
            <person name="Lozovsky E."/>
            <person name="Lu J."/>
            <person name="Luo M."/>
            <person name="Machado C.A."/>
            <person name="Makalowski W."/>
            <person name="Marzo M."/>
            <person name="Matsuda M."/>
            <person name="Matzkin L."/>
            <person name="McAllister B."/>
            <person name="McBride C.S."/>
            <person name="McKernan B."/>
            <person name="McKernan K."/>
            <person name="Mendez-Lago M."/>
            <person name="Minx P."/>
            <person name="Mollenhauer M.U."/>
            <person name="Montooth K."/>
            <person name="Mount S.M."/>
            <person name="Mu X."/>
            <person name="Myers E."/>
            <person name="Negre B."/>
            <person name="Newfeld S."/>
            <person name="Nielsen R."/>
            <person name="Noor M.A."/>
            <person name="O'Grady P."/>
            <person name="Pachter L."/>
            <person name="Papaceit M."/>
            <person name="Parisi M.J."/>
            <person name="Parisi M."/>
            <person name="Parts L."/>
            <person name="Pedersen J.S."/>
            <person name="Pesole G."/>
            <person name="Phillippy A.M."/>
            <person name="Ponting C.P."/>
            <person name="Pop M."/>
            <person name="Porcelli D."/>
            <person name="Powell J.R."/>
            <person name="Prohaska S."/>
            <person name="Pruitt K."/>
            <person name="Puig M."/>
            <person name="Quesneville H."/>
            <person name="Ram K.R."/>
            <person name="Rand D."/>
            <person name="Rasmussen M.D."/>
            <person name="Reed L.K."/>
            <person name="Reenan R."/>
            <person name="Reily A."/>
            <person name="Remington K.A."/>
            <person name="Rieger T.T."/>
            <person name="Ritchie M.G."/>
            <person name="Robin C."/>
            <person name="Rogers Y.H."/>
            <person name="Rohde C."/>
            <person name="Rozas J."/>
            <person name="Rubenfield M.J."/>
            <person name="Ruiz A."/>
            <person name="Russo S."/>
            <person name="Salzberg S.L."/>
            <person name="Sanchez-Gracia A."/>
            <person name="Saranga D.J."/>
            <person name="Sato H."/>
            <person name="Schaeffer S.W."/>
            <person name="Schatz M.C."/>
            <person name="Schlenke T."/>
            <person name="Schwartz R."/>
            <person name="Segarra C."/>
            <person name="Singh R.S."/>
            <person name="Sirot L."/>
            <person name="Sirota M."/>
            <person name="Sisneros N.B."/>
            <person name="Smith C.D."/>
            <person name="Smith T.F."/>
            <person name="Spieth J."/>
            <person name="Stage D.E."/>
            <person name="Stark A."/>
            <person name="Stephan W."/>
            <person name="Strausberg R.L."/>
            <person name="Strempel S."/>
            <person name="Sturgill D."/>
            <person name="Sutton G."/>
            <person name="Sutton G.G."/>
            <person name="Tao W."/>
            <person name="Teichmann S."/>
            <person name="Tobari Y.N."/>
            <person name="Tomimura Y."/>
            <person name="Tsolas J.M."/>
            <person name="Valente V.L."/>
            <person name="Venter E."/>
            <person name="Venter J.C."/>
            <person name="Vicario S."/>
            <person name="Vieira F.G."/>
            <person name="Vilella A.J."/>
            <person name="Villasante A."/>
            <person name="Walenz B."/>
            <person name="Wang J."/>
            <person name="Wasserman M."/>
            <person name="Watts T."/>
            <person name="Wilson D."/>
            <person name="Wilson R.K."/>
            <person name="Wing R.A."/>
            <person name="Wolfner M.F."/>
            <person name="Wong A."/>
            <person name="Wong G.K."/>
            <person name="Wu C.I."/>
            <person name="Wu G."/>
            <person name="Yamamoto D."/>
            <person name="Yang H.P."/>
            <person name="Yang S.P."/>
            <person name="Yorke J.A."/>
            <person name="Yoshida K."/>
            <person name="Zdobnov E."/>
            <person name="Zhang P."/>
            <person name="Zhang Y."/>
            <person name="Zimin A.V."/>
            <person name="Baldwin J."/>
            <person name="Abdouelleil A."/>
            <person name="Abdulkadir J."/>
            <person name="Abebe A."/>
            <person name="Abera B."/>
            <person name="Abreu J."/>
            <person name="Acer S.C."/>
            <person name="Aftuck L."/>
            <person name="Alexander A."/>
            <person name="An P."/>
            <person name="Anderson E."/>
            <person name="Anderson S."/>
            <person name="Arachi H."/>
            <person name="Azer M."/>
            <person name="Bachantsang P."/>
            <person name="Barry A."/>
            <person name="Bayul T."/>
            <person name="Berlin A."/>
            <person name="Bessette D."/>
            <person name="Bloom T."/>
            <person name="Blye J."/>
            <person name="Boguslavskiy L."/>
            <person name="Bonnet C."/>
            <person name="Boukhgalter B."/>
            <person name="Bourzgui I."/>
            <person name="Brown A."/>
            <person name="Cahill P."/>
            <person name="Channer S."/>
            <person name="Cheshatsang Y."/>
            <person name="Chuda L."/>
            <person name="Citroen M."/>
            <person name="Collymore A."/>
            <person name="Cooke P."/>
            <person name="Costello M."/>
            <person name="D'Aco K."/>
            <person name="Daza R."/>
            <person name="De Haan G."/>
            <person name="DeGray S."/>
            <person name="DeMaso C."/>
            <person name="Dhargay N."/>
            <person name="Dooley K."/>
            <person name="Dooley E."/>
            <person name="Doricent M."/>
            <person name="Dorje P."/>
            <person name="Dorjee K."/>
            <person name="Dupes A."/>
            <person name="Elong R."/>
            <person name="Falk J."/>
            <person name="Farina A."/>
            <person name="Faro S."/>
            <person name="Ferguson D."/>
            <person name="Fisher S."/>
            <person name="Foley C.D."/>
            <person name="Franke A."/>
            <person name="Friedrich D."/>
            <person name="Gadbois L."/>
            <person name="Gearin G."/>
            <person name="Gearin C.R."/>
            <person name="Giannoukos G."/>
            <person name="Goode T."/>
            <person name="Graham J."/>
            <person name="Grandbois E."/>
            <person name="Grewal S."/>
            <person name="Gyaltsen K."/>
            <person name="Hafez N."/>
            <person name="Hagos B."/>
            <person name="Hall J."/>
            <person name="Henson C."/>
            <person name="Hollinger A."/>
            <person name="Honan T."/>
            <person name="Huard M.D."/>
            <person name="Hughes L."/>
            <person name="Hurhula B."/>
            <person name="Husby M.E."/>
            <person name="Kamat A."/>
            <person name="Kanga B."/>
            <person name="Kashin S."/>
            <person name="Khazanovich D."/>
            <person name="Kisner P."/>
            <person name="Lance K."/>
            <person name="Lara M."/>
            <person name="Lee W."/>
            <person name="Lennon N."/>
            <person name="Letendre F."/>
            <person name="LeVine R."/>
            <person name="Lipovsky A."/>
            <person name="Liu X."/>
            <person name="Liu J."/>
            <person name="Liu S."/>
            <person name="Lokyitsang T."/>
            <person name="Lokyitsang Y."/>
            <person name="Lubonja R."/>
            <person name="Lui A."/>
            <person name="MacDonald P."/>
            <person name="Magnisalis V."/>
            <person name="Maru K."/>
            <person name="Matthews C."/>
            <person name="McCusker W."/>
            <person name="McDonough S."/>
            <person name="Mehta T."/>
            <person name="Meldrim J."/>
            <person name="Meneus L."/>
            <person name="Mihai O."/>
            <person name="Mihalev A."/>
            <person name="Mihova T."/>
            <person name="Mittelman R."/>
            <person name="Mlenga V."/>
            <person name="Montmayeur A."/>
            <person name="Mulrain L."/>
            <person name="Navidi A."/>
            <person name="Naylor J."/>
            <person name="Negash T."/>
            <person name="Nguyen T."/>
            <person name="Nguyen N."/>
            <person name="Nicol R."/>
            <person name="Norbu C."/>
            <person name="Norbu N."/>
            <person name="Novod N."/>
            <person name="O'Neill B."/>
            <person name="Osman S."/>
            <person name="Markiewicz E."/>
            <person name="Oyono O.L."/>
            <person name="Patti C."/>
            <person name="Phunkhang P."/>
            <person name="Pierre F."/>
            <person name="Priest M."/>
            <person name="Raghuraman S."/>
            <person name="Rege F."/>
            <person name="Reyes R."/>
            <person name="Rise C."/>
            <person name="Rogov P."/>
            <person name="Ross K."/>
            <person name="Ryan E."/>
            <person name="Settipalli S."/>
            <person name="Shea T."/>
            <person name="Sherpa N."/>
            <person name="Shi L."/>
            <person name="Shih D."/>
            <person name="Sparrow T."/>
            <person name="Spaulding J."/>
            <person name="Stalker J."/>
            <person name="Stange-Thomann N."/>
            <person name="Stavropoulos S."/>
            <person name="Stone C."/>
            <person name="Strader C."/>
            <person name="Tesfaye S."/>
            <person name="Thomson T."/>
            <person name="Thoulutsang Y."/>
            <person name="Thoulutsang D."/>
            <person name="Topham K."/>
            <person name="Topping I."/>
            <person name="Tsamla T."/>
            <person name="Vassiliev H."/>
            <person name="Vo A."/>
            <person name="Wangchuk T."/>
            <person name="Wangdi T."/>
            <person name="Weiand M."/>
            <person name="Wilkinson J."/>
            <person name="Wilson A."/>
            <person name="Yadav S."/>
            <person name="Young G."/>
            <person name="Yu Q."/>
            <person name="Zembek L."/>
            <person name="Zhong D."/>
            <person name="Zimmer A."/>
            <person name="Zwirko Z."/>
            <person name="Jaffe D.B."/>
            <person name="Alvarez P."/>
            <person name="Brockman W."/>
            <person name="Butler J."/>
            <person name="Chin C."/>
            <person name="Gnerre S."/>
            <person name="Grabherr M."/>
            <person name="Kleber M."/>
            <person name="Mauceli E."/>
            <person name="MacCallum I."/>
        </authorList>
    </citation>
    <scope>NUCLEOTIDE SEQUENCE [LARGE SCALE GENOMIC DNA]</scope>
    <source>
        <strain evidence="2">MSH-3 / Tucson 14011-0111.49</strain>
    </source>
</reference>
<organism evidence="2">
    <name type="scientific">Drosophila persimilis</name>
    <name type="common">Fruit fly</name>
    <dbReference type="NCBI Taxonomy" id="7234"/>
    <lineage>
        <taxon>Eukaryota</taxon>
        <taxon>Metazoa</taxon>
        <taxon>Ecdysozoa</taxon>
        <taxon>Arthropoda</taxon>
        <taxon>Hexapoda</taxon>
        <taxon>Insecta</taxon>
        <taxon>Pterygota</taxon>
        <taxon>Neoptera</taxon>
        <taxon>Endopterygota</taxon>
        <taxon>Diptera</taxon>
        <taxon>Brachycera</taxon>
        <taxon>Muscomorpha</taxon>
        <taxon>Ephydroidea</taxon>
        <taxon>Drosophilidae</taxon>
        <taxon>Drosophila</taxon>
        <taxon>Sophophora</taxon>
    </lineage>
</organism>
<dbReference type="eggNOG" id="ENOG502TA0N">
    <property type="taxonomic scope" value="Eukaryota"/>
</dbReference>
<dbReference type="AlphaFoldDB" id="B4GXI9"/>
<dbReference type="EMBL" id="CH479196">
    <property type="protein sequence ID" value="EDW27466.1"/>
    <property type="molecule type" value="Genomic_DNA"/>
</dbReference>
<dbReference type="HOGENOM" id="CLU_149573_0_0_1"/>
<dbReference type="Proteomes" id="UP000008744">
    <property type="component" value="Unassembled WGS sequence"/>
</dbReference>
<dbReference type="OMA" id="ACGRYHG"/>
<evidence type="ECO:0000313" key="2">
    <source>
        <dbReference type="Proteomes" id="UP000008744"/>
    </source>
</evidence>
<dbReference type="STRING" id="7234.B4GXI9"/>